<keyword evidence="1" id="KW-0812">Transmembrane</keyword>
<proteinExistence type="predicted"/>
<dbReference type="Proteomes" id="UP000093523">
    <property type="component" value="Unassembled WGS sequence"/>
</dbReference>
<comment type="caution">
    <text evidence="2">The sequence shown here is derived from an EMBL/GenBank/DDBJ whole genome shotgun (WGS) entry which is preliminary data.</text>
</comment>
<name>A0A1B9P0K8_ALILO</name>
<evidence type="ECO:0000313" key="3">
    <source>
        <dbReference type="Proteomes" id="UP000093523"/>
    </source>
</evidence>
<accession>A0A1B9P0K8</accession>
<organism evidence="2 3">
    <name type="scientific">Aliivibrio logei</name>
    <name type="common">Vibrio logei</name>
    <dbReference type="NCBI Taxonomy" id="688"/>
    <lineage>
        <taxon>Bacteria</taxon>
        <taxon>Pseudomonadati</taxon>
        <taxon>Pseudomonadota</taxon>
        <taxon>Gammaproteobacteria</taxon>
        <taxon>Vibrionales</taxon>
        <taxon>Vibrionaceae</taxon>
        <taxon>Aliivibrio</taxon>
    </lineage>
</organism>
<dbReference type="InterPro" id="IPR019629">
    <property type="entry name" value="Uncharacterised_HI1736/YgjV"/>
</dbReference>
<feature type="transmembrane region" description="Helical" evidence="1">
    <location>
        <begin position="7"/>
        <end position="28"/>
    </location>
</feature>
<feature type="transmembrane region" description="Helical" evidence="1">
    <location>
        <begin position="78"/>
        <end position="94"/>
    </location>
</feature>
<sequence length="178" mass="19966">MDPSLVDIFSFAQLLGLLSFILGIAAFYQKNDKRLKILMLALNINHMFHYLLLGSTVSALSSLLSAMRTTTAIFIRNGYIAFAFVCTSLLFGILTTDYMWQLFPIIGTAIGSYAIFMLDGIKMRCWFFIGATCWLINNLLIGSIGGVLLETTAMSVNIITIIRLYKDDRILNKNLELK</sequence>
<dbReference type="PIRSF" id="PIRSF011443">
    <property type="entry name" value="YgjV"/>
    <property type="match status" value="1"/>
</dbReference>
<reference evidence="2 3" key="1">
    <citation type="submission" date="2016-06" db="EMBL/GenBank/DDBJ databases">
        <authorList>
            <person name="Kjaerup R.B."/>
            <person name="Dalgaard T.S."/>
            <person name="Juul-Madsen H.R."/>
        </authorList>
    </citation>
    <scope>NUCLEOTIDE SEQUENCE [LARGE SCALE GENOMIC DNA]</scope>
    <source>
        <strain evidence="2 3">1S159</strain>
    </source>
</reference>
<dbReference type="OrthoDB" id="7858522at2"/>
<keyword evidence="1" id="KW-0472">Membrane</keyword>
<gene>
    <name evidence="2" type="ORF">A6E04_08530</name>
</gene>
<dbReference type="STRING" id="688.A6E04_08530"/>
<dbReference type="EMBL" id="MAJU01000008">
    <property type="protein sequence ID" value="OCH21896.1"/>
    <property type="molecule type" value="Genomic_DNA"/>
</dbReference>
<feature type="transmembrane region" description="Helical" evidence="1">
    <location>
        <begin position="125"/>
        <end position="141"/>
    </location>
</feature>
<dbReference type="RefSeq" id="WP_065610516.1">
    <property type="nucleotide sequence ID" value="NZ_CAWMPN010000008.1"/>
</dbReference>
<feature type="transmembrane region" description="Helical" evidence="1">
    <location>
        <begin position="48"/>
        <end position="66"/>
    </location>
</feature>
<evidence type="ECO:0000256" key="1">
    <source>
        <dbReference type="SAM" id="Phobius"/>
    </source>
</evidence>
<protein>
    <submittedName>
        <fullName evidence="2">Permease</fullName>
    </submittedName>
</protein>
<dbReference type="Pfam" id="PF10688">
    <property type="entry name" value="Imp-YgjV"/>
    <property type="match status" value="1"/>
</dbReference>
<evidence type="ECO:0000313" key="2">
    <source>
        <dbReference type="EMBL" id="OCH21896.1"/>
    </source>
</evidence>
<keyword evidence="1" id="KW-1133">Transmembrane helix</keyword>
<feature type="transmembrane region" description="Helical" evidence="1">
    <location>
        <begin position="100"/>
        <end position="118"/>
    </location>
</feature>
<dbReference type="AlphaFoldDB" id="A0A1B9P0K8"/>
<dbReference type="InterPro" id="IPR026267">
    <property type="entry name" value="YgjV"/>
</dbReference>